<feature type="domain" description="DNA-directed DNA polymerase family B mitochondria/virus" evidence="9">
    <location>
        <begin position="636"/>
        <end position="824"/>
    </location>
</feature>
<dbReference type="GO" id="GO:0042575">
    <property type="term" value="C:DNA polymerase complex"/>
    <property type="evidence" value="ECO:0007669"/>
    <property type="project" value="UniProtKB-ARBA"/>
</dbReference>
<keyword evidence="6" id="KW-0239">DNA-directed DNA polymerase</keyword>
<gene>
    <name evidence="10" type="ORF">RI129_006112</name>
</gene>
<dbReference type="InterPro" id="IPR004868">
    <property type="entry name" value="DNA-dir_DNA_pol_B_mt/vir"/>
</dbReference>
<keyword evidence="11" id="KW-1185">Reference proteome</keyword>
<keyword evidence="3" id="KW-0808">Transferase</keyword>
<dbReference type="PANTHER" id="PTHR33568:SF3">
    <property type="entry name" value="DNA-DIRECTED DNA POLYMERASE"/>
    <property type="match status" value="1"/>
</dbReference>
<comment type="catalytic activity">
    <reaction evidence="8">
        <text>DNA(n) + a 2'-deoxyribonucleoside 5'-triphosphate = DNA(n+1) + diphosphate</text>
        <dbReference type="Rhea" id="RHEA:22508"/>
        <dbReference type="Rhea" id="RHEA-COMP:17339"/>
        <dbReference type="Rhea" id="RHEA-COMP:17340"/>
        <dbReference type="ChEBI" id="CHEBI:33019"/>
        <dbReference type="ChEBI" id="CHEBI:61560"/>
        <dbReference type="ChEBI" id="CHEBI:173112"/>
        <dbReference type="EC" id="2.7.7.7"/>
    </reaction>
</comment>
<dbReference type="InterPro" id="IPR012337">
    <property type="entry name" value="RNaseH-like_sf"/>
</dbReference>
<keyword evidence="7" id="KW-0238">DNA-binding</keyword>
<name>A0AAN7ZJH8_9COLE</name>
<evidence type="ECO:0000256" key="2">
    <source>
        <dbReference type="ARBA" id="ARBA00012417"/>
    </source>
</evidence>
<evidence type="ECO:0000256" key="8">
    <source>
        <dbReference type="ARBA" id="ARBA00049244"/>
    </source>
</evidence>
<proteinExistence type="inferred from homology"/>
<comment type="similarity">
    <text evidence="1">Belongs to the DNA polymerase type-B family.</text>
</comment>
<accession>A0AAN7ZJH8</accession>
<dbReference type="GO" id="GO:0003677">
    <property type="term" value="F:DNA binding"/>
    <property type="evidence" value="ECO:0007669"/>
    <property type="project" value="UniProtKB-KW"/>
</dbReference>
<evidence type="ECO:0000256" key="6">
    <source>
        <dbReference type="ARBA" id="ARBA00022932"/>
    </source>
</evidence>
<dbReference type="InterPro" id="IPR036397">
    <property type="entry name" value="RNaseH_sf"/>
</dbReference>
<comment type="caution">
    <text evidence="10">The sequence shown here is derived from an EMBL/GenBank/DDBJ whole genome shotgun (WGS) entry which is preliminary data.</text>
</comment>
<dbReference type="EMBL" id="JAVRBK010000004">
    <property type="protein sequence ID" value="KAK5644812.1"/>
    <property type="molecule type" value="Genomic_DNA"/>
</dbReference>
<reference evidence="10 11" key="1">
    <citation type="journal article" date="2024" name="Insects">
        <title>An Improved Chromosome-Level Genome Assembly of the Firefly Pyrocoelia pectoralis.</title>
        <authorList>
            <person name="Fu X."/>
            <person name="Meyer-Rochow V.B."/>
            <person name="Ballantyne L."/>
            <person name="Zhu X."/>
        </authorList>
    </citation>
    <scope>NUCLEOTIDE SEQUENCE [LARGE SCALE GENOMIC DNA]</scope>
    <source>
        <strain evidence="10">XCY_ONT2</strain>
    </source>
</reference>
<feature type="domain" description="DNA-directed DNA polymerase family B mitochondria/virus" evidence="9">
    <location>
        <begin position="1154"/>
        <end position="1268"/>
    </location>
</feature>
<dbReference type="InterPro" id="IPR023211">
    <property type="entry name" value="DNA_pol_palm_dom_sf"/>
</dbReference>
<evidence type="ECO:0000256" key="7">
    <source>
        <dbReference type="ARBA" id="ARBA00023125"/>
    </source>
</evidence>
<dbReference type="Pfam" id="PF03175">
    <property type="entry name" value="DNA_pol_B_2"/>
    <property type="match status" value="3"/>
</dbReference>
<dbReference type="GO" id="GO:0003887">
    <property type="term" value="F:DNA-directed DNA polymerase activity"/>
    <property type="evidence" value="ECO:0007669"/>
    <property type="project" value="UniProtKB-KW"/>
</dbReference>
<evidence type="ECO:0000313" key="10">
    <source>
        <dbReference type="EMBL" id="KAK5644812.1"/>
    </source>
</evidence>
<feature type="domain" description="DNA-directed DNA polymerase family B mitochondria/virus" evidence="9">
    <location>
        <begin position="967"/>
        <end position="1139"/>
    </location>
</feature>
<dbReference type="Gene3D" id="1.10.287.690">
    <property type="entry name" value="Helix hairpin bin"/>
    <property type="match status" value="1"/>
</dbReference>
<evidence type="ECO:0000259" key="9">
    <source>
        <dbReference type="Pfam" id="PF03175"/>
    </source>
</evidence>
<evidence type="ECO:0000256" key="1">
    <source>
        <dbReference type="ARBA" id="ARBA00005755"/>
    </source>
</evidence>
<evidence type="ECO:0000256" key="3">
    <source>
        <dbReference type="ARBA" id="ARBA00022679"/>
    </source>
</evidence>
<dbReference type="InterPro" id="IPR043502">
    <property type="entry name" value="DNA/RNA_pol_sf"/>
</dbReference>
<organism evidence="10 11">
    <name type="scientific">Pyrocoelia pectoralis</name>
    <dbReference type="NCBI Taxonomy" id="417401"/>
    <lineage>
        <taxon>Eukaryota</taxon>
        <taxon>Metazoa</taxon>
        <taxon>Ecdysozoa</taxon>
        <taxon>Arthropoda</taxon>
        <taxon>Hexapoda</taxon>
        <taxon>Insecta</taxon>
        <taxon>Pterygota</taxon>
        <taxon>Neoptera</taxon>
        <taxon>Endopterygota</taxon>
        <taxon>Coleoptera</taxon>
        <taxon>Polyphaga</taxon>
        <taxon>Elateriformia</taxon>
        <taxon>Elateroidea</taxon>
        <taxon>Lampyridae</taxon>
        <taxon>Lampyrinae</taxon>
        <taxon>Pyrocoelia</taxon>
    </lineage>
</organism>
<evidence type="ECO:0000256" key="4">
    <source>
        <dbReference type="ARBA" id="ARBA00022695"/>
    </source>
</evidence>
<dbReference type="Gene3D" id="3.30.420.10">
    <property type="entry name" value="Ribonuclease H-like superfamily/Ribonuclease H"/>
    <property type="match status" value="1"/>
</dbReference>
<sequence length="1425" mass="163960">MDEWRLVIGFCEIFSLFGHFLIEGAKWLQRYNYLNADMQNKYVGTEKVVKSSAAGIKNLTPELWADNSWFLHHDNAPSYTSLLLRDHFVKNSTLTLTFHIYKYKINGSIRAYNQTNSIRLEPIINFNQSNAKILKCNRQKLTISSFETNPLIIFENDTVESIEVYDNFVEMFKHINVIGESNEKFIKKFNTTCRSLRFTFNDETCKDNPLTWLQSAFEELHTYIVKDAAPSDRVGVVLRNPNFPDKPIGLSFRRVDQLSVGVIMALLDKVMQSNASFFSSDLLVLSVDRVRIPVGYGRKNLTGLKFEDFCKAKRQGIIVVPASNDNNCLARALVLAIAFRSNDPMRSSMETGCPLLQMRTMQLCHNSGVDLSQGGSYEHIQSFQNHLNSYTIVVYNSRIGDSVYFEGPREPGRVVLNLILEDEHYNVITSLTSAFTCGYYCEQCRKRCNDKNRHMKCQYQCPCCHEKPPCSIQNAKIVCDDCNRDFYGQECLKNHKDTELCKKLRRCLKCFKTVEVKGKHRCGYSYCTTCKAQKPIGHLCYMAVNKAPRDTDGGKTSMFIFYDLECMQEKMYEGTNDRFLHESNLCVAVNVCPVCIKCTDDLDKPCPTCGERVHIFREDPVESFLSYVAEKARKFKVTCIAHNMKGYDGCFVLRCMLANSTRWRPKIISNGLKLISIQCDDIRFIDSLSFIPSSLSVFPKTFNFPESKGYFPFLFNTSENRNYEGHLPALEYFCTDQMSTKERQNLLDWHATQNNSVFKMSEEIVKYCLMDVKILVKGCIQFRSMFMDQNKVDPFEESTTIASGCNKVFRRLFLKENTIGLIPNGGYRRADKQSKVAIQWLRWVEHSQQLTIQHAGKAREFRIPEGSKVDGYCAETNTVYEFLGCYWHGCEECFPNQANVDPKLDINTAMFVRNENTVARSQRLRKHGYNLVEMRECDFKRLIAANHELQTFIHNLGDQDDEPLNPRDAFYGGRTNASKLYHKCDGISAKIMYYDVCSLYPFVNKYCKYPIGHPKIHVGLECKNISLDTVEGLIKCRVLPPSDLYHPVLPLKMHGKLMFLLCRTCGVELNEGECGHSEAERSFVGTFVADELRKAIANNYKVLDVFEIWDYEVTVYDKATKQGGLFSGYIDSFLKLKQECSGWPSHCTTDAEKKKYIEDYYEKEGILLDENNIKKNPGLRYLAKLMLNSFWGKFGQRENLTQTSIVSEPKDLFKLFTDPLVQVQTINPINDDVVLVSWDRPEGEGENLKTINVSIAAYTTAHARLELYGYLEKLGRRVLYYDTDSVIFIAKPGDWKPTCGDFLGEMTDELEAYGEGSYIEEFVSAGPKNYSYNVFSTSDQTLKSTCKVKGITLNYKNSRVINFETMKDMVLSNSKDSLYVYNDRKIVRDKSYNVISRPESKQYRISYSKRRRIENFDTLPFGYKE</sequence>
<dbReference type="SUPFAM" id="SSF53098">
    <property type="entry name" value="Ribonuclease H-like"/>
    <property type="match status" value="1"/>
</dbReference>
<keyword evidence="4" id="KW-0548">Nucleotidyltransferase</keyword>
<dbReference type="PANTHER" id="PTHR33568">
    <property type="entry name" value="DNA POLYMERASE"/>
    <property type="match status" value="1"/>
</dbReference>
<evidence type="ECO:0000313" key="11">
    <source>
        <dbReference type="Proteomes" id="UP001329430"/>
    </source>
</evidence>
<dbReference type="GO" id="GO:0000166">
    <property type="term" value="F:nucleotide binding"/>
    <property type="evidence" value="ECO:0007669"/>
    <property type="project" value="InterPro"/>
</dbReference>
<evidence type="ECO:0000256" key="5">
    <source>
        <dbReference type="ARBA" id="ARBA00022705"/>
    </source>
</evidence>
<dbReference type="Gene3D" id="3.40.960.10">
    <property type="entry name" value="VSR Endonuclease"/>
    <property type="match status" value="1"/>
</dbReference>
<protein>
    <recommendedName>
        <fullName evidence="2">DNA-directed DNA polymerase</fullName>
        <ecNumber evidence="2">2.7.7.7</ecNumber>
    </recommendedName>
</protein>
<dbReference type="EC" id="2.7.7.7" evidence="2"/>
<dbReference type="Proteomes" id="UP001329430">
    <property type="component" value="Chromosome 4"/>
</dbReference>
<dbReference type="Gene3D" id="3.90.1600.10">
    <property type="entry name" value="Palm domain of DNA polymerase"/>
    <property type="match status" value="1"/>
</dbReference>
<dbReference type="SUPFAM" id="SSF56672">
    <property type="entry name" value="DNA/RNA polymerases"/>
    <property type="match status" value="1"/>
</dbReference>
<keyword evidence="5" id="KW-0235">DNA replication</keyword>
<dbReference type="GO" id="GO:0006260">
    <property type="term" value="P:DNA replication"/>
    <property type="evidence" value="ECO:0007669"/>
    <property type="project" value="UniProtKB-KW"/>
</dbReference>